<dbReference type="OrthoDB" id="127327at2759"/>
<dbReference type="AlphaFoldDB" id="A0A8T1TWF1"/>
<evidence type="ECO:0000256" key="1">
    <source>
        <dbReference type="SAM" id="MobiDB-lite"/>
    </source>
</evidence>
<gene>
    <name evidence="2" type="ORF">JG687_00015634</name>
</gene>
<evidence type="ECO:0000313" key="2">
    <source>
        <dbReference type="EMBL" id="KAG6948199.1"/>
    </source>
</evidence>
<protein>
    <submittedName>
        <fullName evidence="2">Uncharacterized protein</fullName>
    </submittedName>
</protein>
<dbReference type="Proteomes" id="UP000688947">
    <property type="component" value="Unassembled WGS sequence"/>
</dbReference>
<feature type="non-terminal residue" evidence="2">
    <location>
        <position position="1"/>
    </location>
</feature>
<comment type="caution">
    <text evidence="2">The sequence shown here is derived from an EMBL/GenBank/DDBJ whole genome shotgun (WGS) entry which is preliminary data.</text>
</comment>
<feature type="non-terminal residue" evidence="2">
    <location>
        <position position="56"/>
    </location>
</feature>
<dbReference type="EMBL" id="JAENGZ010001421">
    <property type="protein sequence ID" value="KAG6948199.1"/>
    <property type="molecule type" value="Genomic_DNA"/>
</dbReference>
<organism evidence="2 3">
    <name type="scientific">Phytophthora cactorum</name>
    <dbReference type="NCBI Taxonomy" id="29920"/>
    <lineage>
        <taxon>Eukaryota</taxon>
        <taxon>Sar</taxon>
        <taxon>Stramenopiles</taxon>
        <taxon>Oomycota</taxon>
        <taxon>Peronosporomycetes</taxon>
        <taxon>Peronosporales</taxon>
        <taxon>Peronosporaceae</taxon>
        <taxon>Phytophthora</taxon>
    </lineage>
</organism>
<feature type="region of interest" description="Disordered" evidence="1">
    <location>
        <begin position="20"/>
        <end position="56"/>
    </location>
</feature>
<evidence type="ECO:0000313" key="3">
    <source>
        <dbReference type="Proteomes" id="UP000688947"/>
    </source>
</evidence>
<proteinExistence type="predicted"/>
<reference evidence="2" key="1">
    <citation type="submission" date="2021-01" db="EMBL/GenBank/DDBJ databases">
        <title>Phytophthora aleatoria, a newly-described species from Pinus radiata is distinct from Phytophthora cactorum isolates based on comparative genomics.</title>
        <authorList>
            <person name="Mcdougal R."/>
            <person name="Panda P."/>
            <person name="Williams N."/>
            <person name="Studholme D.J."/>
        </authorList>
    </citation>
    <scope>NUCLEOTIDE SEQUENCE</scope>
    <source>
        <strain evidence="2">NZFS 3830</strain>
    </source>
</reference>
<sequence length="56" mass="6334">VQPSKKEFSITKKIATVQHVTKKQKITHDPPTDVKMDDEFKMSETKKSDSETDNAG</sequence>
<accession>A0A8T1TWF1</accession>
<name>A0A8T1TWF1_9STRA</name>
<feature type="compositionally biased region" description="Basic and acidic residues" evidence="1">
    <location>
        <begin position="26"/>
        <end position="50"/>
    </location>
</feature>